<name>A0ABV9Y9D0_9PSEU</name>
<gene>
    <name evidence="1" type="ORF">ACFPFM_31320</name>
</gene>
<evidence type="ECO:0000313" key="1">
    <source>
        <dbReference type="EMBL" id="MFC5058225.1"/>
    </source>
</evidence>
<protein>
    <recommendedName>
        <fullName evidence="3">Hsp70 protein</fullName>
    </recommendedName>
</protein>
<organism evidence="1 2">
    <name type="scientific">Saccharothrix xinjiangensis</name>
    <dbReference type="NCBI Taxonomy" id="204798"/>
    <lineage>
        <taxon>Bacteria</taxon>
        <taxon>Bacillati</taxon>
        <taxon>Actinomycetota</taxon>
        <taxon>Actinomycetes</taxon>
        <taxon>Pseudonocardiales</taxon>
        <taxon>Pseudonocardiaceae</taxon>
        <taxon>Saccharothrix</taxon>
    </lineage>
</organism>
<accession>A0ABV9Y9D0</accession>
<proteinExistence type="predicted"/>
<dbReference type="EMBL" id="JBHSJB010000031">
    <property type="protein sequence ID" value="MFC5058225.1"/>
    <property type="molecule type" value="Genomic_DNA"/>
</dbReference>
<sequence length="385" mass="39067">MTGDGVRGDGVREAVGLDVGAVLTKVVPARGRAVVAPTAPGGVAALLAGVRPGAVGVAVPHGGDGDVVVRELAGLGLPDPVPVPAALCAAAGWLDRLPRPVEPAVHLVCEVGARTTAVALCAVDDRGVRLVRVERAGSPDVADAFGVPRDWLARQGAARARRLAVVLDRAVRQHRYRATPVYLDHDRAVTAGAVLDALAPVARRAAEVAARFADELDHGSAVVLSGVFGATAPVRDAVLGAVGRWRTPSALAVDDVARGAMLVASGAVLARVDHPHTLGLPVRRISGGLLTSSVLTLVEAGRPPTPVDAVVRVEAGDDPAPVLLRPRGEGPWQPLTTGPVAPPGEYRVEVRAGRTTTGVLVLRPVAGGPPVTCPLPEPGPGGAPG</sequence>
<evidence type="ECO:0000313" key="2">
    <source>
        <dbReference type="Proteomes" id="UP001595833"/>
    </source>
</evidence>
<dbReference type="RefSeq" id="WP_344037688.1">
    <property type="nucleotide sequence ID" value="NZ_BAAAKE010000008.1"/>
</dbReference>
<evidence type="ECO:0008006" key="3">
    <source>
        <dbReference type="Google" id="ProtNLM"/>
    </source>
</evidence>
<comment type="caution">
    <text evidence="1">The sequence shown here is derived from an EMBL/GenBank/DDBJ whole genome shotgun (WGS) entry which is preliminary data.</text>
</comment>
<dbReference type="Proteomes" id="UP001595833">
    <property type="component" value="Unassembled WGS sequence"/>
</dbReference>
<reference evidence="2" key="1">
    <citation type="journal article" date="2019" name="Int. J. Syst. Evol. Microbiol.">
        <title>The Global Catalogue of Microorganisms (GCM) 10K type strain sequencing project: providing services to taxonomists for standard genome sequencing and annotation.</title>
        <authorList>
            <consortium name="The Broad Institute Genomics Platform"/>
            <consortium name="The Broad Institute Genome Sequencing Center for Infectious Disease"/>
            <person name="Wu L."/>
            <person name="Ma J."/>
        </authorList>
    </citation>
    <scope>NUCLEOTIDE SEQUENCE [LARGE SCALE GENOMIC DNA]</scope>
    <source>
        <strain evidence="2">KCTC 12848</strain>
    </source>
</reference>
<keyword evidence="2" id="KW-1185">Reference proteome</keyword>